<protein>
    <recommendedName>
        <fullName evidence="3">Exonuclease domain-containing protein</fullName>
    </recommendedName>
</protein>
<dbReference type="SUPFAM" id="SSF53098">
    <property type="entry name" value="Ribonuclease H-like"/>
    <property type="match status" value="1"/>
</dbReference>
<dbReference type="InterPro" id="IPR036397">
    <property type="entry name" value="RNaseH_sf"/>
</dbReference>
<dbReference type="InterPro" id="IPR012337">
    <property type="entry name" value="RNaseH-like_sf"/>
</dbReference>
<comment type="caution">
    <text evidence="1">The sequence shown here is derived from an EMBL/GenBank/DDBJ whole genome shotgun (WGS) entry which is preliminary data.</text>
</comment>
<dbReference type="RefSeq" id="WP_149168192.1">
    <property type="nucleotide sequence ID" value="NZ_QOKV01000041.1"/>
</dbReference>
<dbReference type="Proteomes" id="UP000476837">
    <property type="component" value="Unassembled WGS sequence"/>
</dbReference>
<sequence length="183" mass="20066">MIQDAPDLSQYVSLDCEASGLEPPARTYPVSVGLCFPDLTTRHWLIRPAEAWLDWPWDPAAETIHGISRELLQSKGLPVEQVAVELADVVAGRTCVSDSDRDIGWIRTLYRAAGQDGAPFPHQEWHNVLEATAKARVSSAIAGLALIDDAVHGARRRFPPTHRADEDARTVMATLRLIAGLDP</sequence>
<dbReference type="Gene3D" id="3.30.420.10">
    <property type="entry name" value="Ribonuclease H-like superfamily/Ribonuclease H"/>
    <property type="match status" value="1"/>
</dbReference>
<reference evidence="1 2" key="1">
    <citation type="submission" date="2018-07" db="EMBL/GenBank/DDBJ databases">
        <title>Genome sequence of Roseomonas fauriae ATCC 49958.</title>
        <authorList>
            <person name="Sant'Anna F.H."/>
            <person name="Baldani J.I."/>
            <person name="Zilli J.E."/>
            <person name="Reis V.M."/>
            <person name="Hartmann A."/>
            <person name="Cruz L."/>
            <person name="de Souza E.M."/>
            <person name="de Oliveira Pedrosa F."/>
            <person name="Passaglia L.M.P."/>
        </authorList>
    </citation>
    <scope>NUCLEOTIDE SEQUENCE [LARGE SCALE GENOMIC DNA]</scope>
    <source>
        <strain evidence="1 2">ATCC 49958</strain>
    </source>
</reference>
<evidence type="ECO:0008006" key="3">
    <source>
        <dbReference type="Google" id="ProtNLM"/>
    </source>
</evidence>
<evidence type="ECO:0000313" key="2">
    <source>
        <dbReference type="Proteomes" id="UP000476837"/>
    </source>
</evidence>
<dbReference type="EMBL" id="QOKV01000041">
    <property type="protein sequence ID" value="KAA0676744.1"/>
    <property type="molecule type" value="Genomic_DNA"/>
</dbReference>
<accession>A0A6L3AR10</accession>
<organism evidence="1 2">
    <name type="scientific">Azospirillum brasilense</name>
    <dbReference type="NCBI Taxonomy" id="192"/>
    <lineage>
        <taxon>Bacteria</taxon>
        <taxon>Pseudomonadati</taxon>
        <taxon>Pseudomonadota</taxon>
        <taxon>Alphaproteobacteria</taxon>
        <taxon>Rhodospirillales</taxon>
        <taxon>Azospirillaceae</taxon>
        <taxon>Azospirillum</taxon>
    </lineage>
</organism>
<dbReference type="GO" id="GO:0003676">
    <property type="term" value="F:nucleic acid binding"/>
    <property type="evidence" value="ECO:0007669"/>
    <property type="project" value="InterPro"/>
</dbReference>
<gene>
    <name evidence="1" type="ORF">DS837_30405</name>
</gene>
<evidence type="ECO:0000313" key="1">
    <source>
        <dbReference type="EMBL" id="KAA0676744.1"/>
    </source>
</evidence>
<proteinExistence type="predicted"/>
<dbReference type="AlphaFoldDB" id="A0A6L3AR10"/>
<name>A0A6L3AR10_AZOBR</name>